<name>A0AAD4VTU6_PRUDU</name>
<sequence>MEPIEIALEGREENSCFYWGDGFSQSVRQNANRDRGIFFPISVTTATTEVNLGTAIFSYQLLNLNRIDF</sequence>
<evidence type="ECO:0000313" key="1">
    <source>
        <dbReference type="EMBL" id="KAI5331205.1"/>
    </source>
</evidence>
<comment type="caution">
    <text evidence="1">The sequence shown here is derived from an EMBL/GenBank/DDBJ whole genome shotgun (WGS) entry which is preliminary data.</text>
</comment>
<proteinExistence type="predicted"/>
<evidence type="ECO:0000313" key="2">
    <source>
        <dbReference type="Proteomes" id="UP001054821"/>
    </source>
</evidence>
<dbReference type="Proteomes" id="UP001054821">
    <property type="component" value="Chromosome 4"/>
</dbReference>
<keyword evidence="2" id="KW-1185">Reference proteome</keyword>
<dbReference type="AlphaFoldDB" id="A0AAD4VTU6"/>
<dbReference type="EMBL" id="JAJFAZ020000004">
    <property type="protein sequence ID" value="KAI5331205.1"/>
    <property type="molecule type" value="Genomic_DNA"/>
</dbReference>
<organism evidence="1 2">
    <name type="scientific">Prunus dulcis</name>
    <name type="common">Almond</name>
    <name type="synonym">Amygdalus dulcis</name>
    <dbReference type="NCBI Taxonomy" id="3755"/>
    <lineage>
        <taxon>Eukaryota</taxon>
        <taxon>Viridiplantae</taxon>
        <taxon>Streptophyta</taxon>
        <taxon>Embryophyta</taxon>
        <taxon>Tracheophyta</taxon>
        <taxon>Spermatophyta</taxon>
        <taxon>Magnoliopsida</taxon>
        <taxon>eudicotyledons</taxon>
        <taxon>Gunneridae</taxon>
        <taxon>Pentapetalae</taxon>
        <taxon>rosids</taxon>
        <taxon>fabids</taxon>
        <taxon>Rosales</taxon>
        <taxon>Rosaceae</taxon>
        <taxon>Amygdaloideae</taxon>
        <taxon>Amygdaleae</taxon>
        <taxon>Prunus</taxon>
    </lineage>
</organism>
<gene>
    <name evidence="1" type="ORF">L3X38_021331</name>
</gene>
<reference evidence="1 2" key="1">
    <citation type="journal article" date="2022" name="G3 (Bethesda)">
        <title>Whole-genome sequence and methylome profiling of the almond [Prunus dulcis (Mill.) D.A. Webb] cultivar 'Nonpareil'.</title>
        <authorList>
            <person name="D'Amico-Willman K.M."/>
            <person name="Ouma W.Z."/>
            <person name="Meulia T."/>
            <person name="Sideli G.M."/>
            <person name="Gradziel T.M."/>
            <person name="Fresnedo-Ramirez J."/>
        </authorList>
    </citation>
    <scope>NUCLEOTIDE SEQUENCE [LARGE SCALE GENOMIC DNA]</scope>
    <source>
        <strain evidence="1">Clone GOH B32 T37-40</strain>
    </source>
</reference>
<accession>A0AAD4VTU6</accession>
<protein>
    <submittedName>
        <fullName evidence="1">Uncharacterized protein</fullName>
    </submittedName>
</protein>